<dbReference type="EMBL" id="JAMD01000002">
    <property type="protein sequence ID" value="KEJ96861.1"/>
    <property type="molecule type" value="Genomic_DNA"/>
</dbReference>
<organism evidence="1 2">
    <name type="scientific">Pseudosulfitobacter pseudonitzschiae</name>
    <dbReference type="NCBI Taxonomy" id="1402135"/>
    <lineage>
        <taxon>Bacteria</taxon>
        <taxon>Pseudomonadati</taxon>
        <taxon>Pseudomonadota</taxon>
        <taxon>Alphaproteobacteria</taxon>
        <taxon>Rhodobacterales</taxon>
        <taxon>Roseobacteraceae</taxon>
        <taxon>Pseudosulfitobacter</taxon>
    </lineage>
</organism>
<dbReference type="GeneID" id="68868293"/>
<sequence>MTTAATFNRTAIMTHAWETVRRANVALYGLRTILRRALRAAWSEAKHKLAIAQVEQQSKAQSPEVARTREAIAALEGKDRWTQADYARIGVLRAALRAAEDHEAAAPDYNEKRNLIASAGGRFCAVTFTKADGTERTMQVKPATLQHHIKGDNATDAGKRAAQTRKARHPHLQPVWDANARAPRSVNLATILRIAVDGIVHEYRA</sequence>
<evidence type="ECO:0000313" key="1">
    <source>
        <dbReference type="EMBL" id="KEJ96861.1"/>
    </source>
</evidence>
<dbReference type="OrthoDB" id="7726461at2"/>
<protein>
    <submittedName>
        <fullName evidence="1">Uncharacterized protein</fullName>
    </submittedName>
</protein>
<reference evidence="1 2" key="1">
    <citation type="submission" date="2014-01" db="EMBL/GenBank/DDBJ databases">
        <title>Sulfitobacter sp. H3 (MCCC 1A00686) Genome Sequencing.</title>
        <authorList>
            <person name="Lai Q."/>
            <person name="Hong Z."/>
        </authorList>
    </citation>
    <scope>NUCLEOTIDE SEQUENCE [LARGE SCALE GENOMIC DNA]</scope>
    <source>
        <strain evidence="1 2">H3</strain>
    </source>
</reference>
<keyword evidence="2" id="KW-1185">Reference proteome</keyword>
<name>A0A073J579_9RHOB</name>
<evidence type="ECO:0000313" key="2">
    <source>
        <dbReference type="Proteomes" id="UP000027746"/>
    </source>
</evidence>
<dbReference type="RefSeq" id="WP_037922250.1">
    <property type="nucleotide sequence ID" value="NZ_CP054599.1"/>
</dbReference>
<dbReference type="AlphaFoldDB" id="A0A073J579"/>
<comment type="caution">
    <text evidence="1">The sequence shown here is derived from an EMBL/GenBank/DDBJ whole genome shotgun (WGS) entry which is preliminary data.</text>
</comment>
<gene>
    <name evidence="1" type="ORF">SUH3_08785</name>
</gene>
<proteinExistence type="predicted"/>
<accession>A0A073J579</accession>
<dbReference type="Proteomes" id="UP000027746">
    <property type="component" value="Unassembled WGS sequence"/>
</dbReference>